<keyword evidence="9 25" id="KW-0347">Helicase</keyword>
<dbReference type="SMART" id="SM00535">
    <property type="entry name" value="RIBOc"/>
    <property type="match status" value="2"/>
</dbReference>
<sequence length="1525" mass="175366">MEPPREDESIPSSNSESEDQSTTHAPLEEKSRRRVQNAQFETLLSEYAVSMTNEQIKSAIKQAPSPEGSTVRLIAEQDFASVITDPREYQIELFERAKKQNTIAVLDTGSGKTLIAVLLLKHIIQNELVDRGLGKPPRISFFLVDSVTLVYQQTAVLRNNIDQKVAQLFGALGLDLWSKEIWNQYFKENMVIVCTAEILHQCLLNSYIEMKNINLLIFDEAHHTKKDHPYARIIKDSYLKEVPENRPRIFGMTASPIDAKGDVVKAARTLEKLLDSQIATTSNLTLLRQVVRRPTEQVWTYPRLDPPFKTALYKCLETRFGDMECLAKIFKFSLNATSELGEWCSDHVWDYILAEEVDPKLQGSVRRTFNRSIRNGSTERVESEINRLKEAREMVATYRLRSHDISHQLSPKVQLLREKLSKYFERASDTKCIVFTKQRHTARLLGDLFTSLNIPNLRPGVLIGVRSSDDAGMNTTYHQQFKAMMRFRKGELNCLFATSVAEEGLDIPDCNLVVRQRFDLYHTLIQYVQSRGRARHVNSTYAHMVELDNLEHETRLEEVREAEVGRKRTHFLFRLIRECQDMMRRFCESLPEDRILRGNDCDVNYLLEKDSRKRTFKVSSTGAVLTYHSALSVLARYASSLQYENETSPQVNYVVLPMNNAYICEVILPEKSPIRGLVGKPASQKSLAKQSAAFDTCLLLRRHHLLDDYFMSAYHRRLPVMRNAKLAIVSKKTNRYQMITKPAFWAKGCGVTPESLYGTIIVLNPAQKLTRDHRCLVLLTRERLPEFPRFPIYLEEDIETEVRSIPLRAAMAIKAKDLDILTTFTLRVFRDLFHKTYERDTEAMPYWLVPAATHIGDFHDDLKLNDIIDWNTLETVQENDEISWTNAKVAGTMLDRFVFDKWDGRYRYFTIAVDRKLRPSDPPPSFVPRRRHMDNIMNYCLSLFKNSRTKFLAQCDWDQPVLKAELVSLRRNLLDKMTDQEKAVERRCVICLEALTISAIPSSVAASCFAFPAIMSRFESYLIAREACESLDLDVKLSYALEALTKDSDNTEEHRSKQIHFQRGMGKNYERLEFLGDCFLKMGTSISLFAQNPHDQEFDYHVNRMCLICNKNLFKTAKERKIYEFIRSQGFSRRGWYPQGLKLLHGKSSDSKSDSSCTHALGEKTIADVCEAIIGASLLSGGPEHRFDMAVKAVTALVNSSNHNVQSWREYYTLYSLPRYQIQAPDGFERDLAQRVEEKLGYHFRYPRLLRSAFTHPSYPSAWAKVPCYQRLEFLGDSLLDMVCVEDLFQRYPDRDPQWLTEHKMAMVSNKFLGTLAVRLELHTHLQHFSNPLQSQITNYAEEIQTAHRESQGAKEFWVATEDPPKSADYVYQCLPDMIEAYLGAIFVDSCFCFEVIEDFYRRHIRQYFEDMSLYDTFANKHPTTFLHNRLSKDFGCTNYCLKAGEIPTADGAPTVVLAAVLVHNTALAKETASSGRYAKIKASEAALRLLEGLHASDFRERYQCDCSKVEQDDTHANGAIGSAV</sequence>
<dbReference type="GO" id="GO:0005634">
    <property type="term" value="C:nucleus"/>
    <property type="evidence" value="ECO:0007669"/>
    <property type="project" value="TreeGrafter"/>
</dbReference>
<comment type="cofactor">
    <cofactor evidence="1">
        <name>Mn(2+)</name>
        <dbReference type="ChEBI" id="CHEBI:29035"/>
    </cofactor>
</comment>
<dbReference type="SMART" id="SM00487">
    <property type="entry name" value="DEXDc"/>
    <property type="match status" value="1"/>
</dbReference>
<keyword evidence="13 18" id="KW-0694">RNA-binding</keyword>
<keyword evidence="26" id="KW-1185">Reference proteome</keyword>
<evidence type="ECO:0000256" key="1">
    <source>
        <dbReference type="ARBA" id="ARBA00001936"/>
    </source>
</evidence>
<evidence type="ECO:0000259" key="21">
    <source>
        <dbReference type="PROSITE" id="PS50821"/>
    </source>
</evidence>
<keyword evidence="10" id="KW-0862">Zinc</keyword>
<dbReference type="RefSeq" id="XP_013328096.1">
    <property type="nucleotide sequence ID" value="XM_013472642.1"/>
</dbReference>
<dbReference type="Gene3D" id="3.40.50.300">
    <property type="entry name" value="P-loop containing nucleotide triphosphate hydrolases"/>
    <property type="match status" value="2"/>
</dbReference>
<evidence type="ECO:0000256" key="18">
    <source>
        <dbReference type="PROSITE-ProRule" id="PRU00657"/>
    </source>
</evidence>
<feature type="domain" description="RNase III" evidence="20">
    <location>
        <begin position="1042"/>
        <end position="1182"/>
    </location>
</feature>
<dbReference type="GeneID" id="25316867"/>
<dbReference type="GO" id="GO:0003677">
    <property type="term" value="F:DNA binding"/>
    <property type="evidence" value="ECO:0007669"/>
    <property type="project" value="InterPro"/>
</dbReference>
<evidence type="ECO:0000313" key="25">
    <source>
        <dbReference type="EMBL" id="KKA21484.1"/>
    </source>
</evidence>
<evidence type="ECO:0000256" key="5">
    <source>
        <dbReference type="ARBA" id="ARBA00022723"/>
    </source>
</evidence>
<dbReference type="FunFam" id="1.10.1520.10:FF:000015">
    <property type="entry name" value="Dicer-like protein 1"/>
    <property type="match status" value="1"/>
</dbReference>
<evidence type="ECO:0000256" key="14">
    <source>
        <dbReference type="ARBA" id="ARBA00023118"/>
    </source>
</evidence>
<feature type="domain" description="Helicase C-terminal" evidence="23">
    <location>
        <begin position="408"/>
        <end position="577"/>
    </location>
</feature>
<feature type="domain" description="PAZ" evidence="21">
    <location>
        <begin position="871"/>
        <end position="999"/>
    </location>
</feature>
<evidence type="ECO:0000256" key="4">
    <source>
        <dbReference type="ARBA" id="ARBA00022721"/>
    </source>
</evidence>
<dbReference type="InterPro" id="IPR005034">
    <property type="entry name" value="Dicer_dimerisation"/>
</dbReference>
<dbReference type="PROSITE" id="PS51194">
    <property type="entry name" value="HELICASE_CTER"/>
    <property type="match status" value="1"/>
</dbReference>
<evidence type="ECO:0000259" key="24">
    <source>
        <dbReference type="PROSITE" id="PS51327"/>
    </source>
</evidence>
<keyword evidence="12" id="KW-0460">Magnesium</keyword>
<keyword evidence="14" id="KW-0051">Antiviral defense</keyword>
<evidence type="ECO:0000256" key="11">
    <source>
        <dbReference type="ARBA" id="ARBA00022840"/>
    </source>
</evidence>
<reference evidence="25 26" key="1">
    <citation type="submission" date="2015-04" db="EMBL/GenBank/DDBJ databases">
        <authorList>
            <person name="Heijne W.H."/>
            <person name="Fedorova N.D."/>
            <person name="Nierman W.C."/>
            <person name="Vollebregt A.W."/>
            <person name="Zhao Z."/>
            <person name="Wu L."/>
            <person name="Kumar M."/>
            <person name="Stam H."/>
            <person name="van den Berg M.A."/>
            <person name="Pel H.J."/>
        </authorList>
    </citation>
    <scope>NUCLEOTIDE SEQUENCE [LARGE SCALE GENOMIC DNA]</scope>
    <source>
        <strain evidence="25 26">CBS 393.64</strain>
    </source>
</reference>
<dbReference type="Gene3D" id="3.30.160.380">
    <property type="entry name" value="Dicer dimerisation domain"/>
    <property type="match status" value="1"/>
</dbReference>
<keyword evidence="6" id="KW-0677">Repeat</keyword>
<dbReference type="STRING" id="1408163.A0A0F4YTB6"/>
<dbReference type="Pfam" id="PF00636">
    <property type="entry name" value="Ribonuclease_3"/>
    <property type="match status" value="2"/>
</dbReference>
<dbReference type="GO" id="GO:0003723">
    <property type="term" value="F:RNA binding"/>
    <property type="evidence" value="ECO:0007669"/>
    <property type="project" value="UniProtKB-UniRule"/>
</dbReference>
<dbReference type="GO" id="GO:0005524">
    <property type="term" value="F:ATP binding"/>
    <property type="evidence" value="ECO:0007669"/>
    <property type="project" value="UniProtKB-KW"/>
</dbReference>
<dbReference type="SMART" id="SM00490">
    <property type="entry name" value="HELICc"/>
    <property type="match status" value="1"/>
</dbReference>
<name>A0A0F4YTB6_RASE3</name>
<dbReference type="Pfam" id="PF04851">
    <property type="entry name" value="ResIII"/>
    <property type="match status" value="1"/>
</dbReference>
<accession>A0A0F4YTB6</accession>
<dbReference type="FunFam" id="3.40.50.300:FF:001988">
    <property type="entry name" value="Dicer-like protein 1"/>
    <property type="match status" value="1"/>
</dbReference>
<dbReference type="Pfam" id="PF03368">
    <property type="entry name" value="Dicer_dimer"/>
    <property type="match status" value="1"/>
</dbReference>
<dbReference type="InterPro" id="IPR056755">
    <property type="entry name" value="DSRM_2"/>
</dbReference>
<dbReference type="PANTHER" id="PTHR14950:SF62">
    <property type="entry name" value="DICER-LIKE PROTEIN 1"/>
    <property type="match status" value="1"/>
</dbReference>
<dbReference type="PROSITE" id="PS50821">
    <property type="entry name" value="PAZ"/>
    <property type="match status" value="1"/>
</dbReference>
<dbReference type="GO" id="GO:0051607">
    <property type="term" value="P:defense response to virus"/>
    <property type="evidence" value="ECO:0007669"/>
    <property type="project" value="UniProtKB-KW"/>
</dbReference>
<dbReference type="FunFam" id="1.10.1520.10:FF:000026">
    <property type="entry name" value="Dicer-like protein 1"/>
    <property type="match status" value="1"/>
</dbReference>
<comment type="caution">
    <text evidence="25">The sequence shown here is derived from an EMBL/GenBank/DDBJ whole genome shotgun (WGS) entry which is preliminary data.</text>
</comment>
<dbReference type="InterPro" id="IPR000999">
    <property type="entry name" value="RNase_III_dom"/>
</dbReference>
<evidence type="ECO:0000256" key="15">
    <source>
        <dbReference type="ARBA" id="ARBA00023211"/>
    </source>
</evidence>
<dbReference type="PROSITE" id="PS50142">
    <property type="entry name" value="RNASE_3_2"/>
    <property type="match status" value="2"/>
</dbReference>
<evidence type="ECO:0000259" key="20">
    <source>
        <dbReference type="PROSITE" id="PS50142"/>
    </source>
</evidence>
<gene>
    <name evidence="25" type="ORF">T310_4519</name>
</gene>
<dbReference type="GO" id="GO:0050688">
    <property type="term" value="P:regulation of defense response to virus"/>
    <property type="evidence" value="ECO:0007669"/>
    <property type="project" value="UniProtKB-KW"/>
</dbReference>
<keyword evidence="15" id="KW-0464">Manganese</keyword>
<evidence type="ECO:0000313" key="26">
    <source>
        <dbReference type="Proteomes" id="UP000053958"/>
    </source>
</evidence>
<dbReference type="SUPFAM" id="SSF69065">
    <property type="entry name" value="RNase III domain-like"/>
    <property type="match status" value="2"/>
</dbReference>
<dbReference type="GO" id="GO:0030422">
    <property type="term" value="P:siRNA processing"/>
    <property type="evidence" value="ECO:0007669"/>
    <property type="project" value="TreeGrafter"/>
</dbReference>
<proteinExistence type="inferred from homology"/>
<keyword evidence="8" id="KW-0378">Hydrolase</keyword>
<comment type="similarity">
    <text evidence="17 18">Belongs to the helicase family. Dicer subfamily.</text>
</comment>
<dbReference type="Proteomes" id="UP000053958">
    <property type="component" value="Unassembled WGS sequence"/>
</dbReference>
<dbReference type="OrthoDB" id="416741at2759"/>
<dbReference type="Pfam" id="PF00271">
    <property type="entry name" value="Helicase_C"/>
    <property type="match status" value="1"/>
</dbReference>
<feature type="domain" description="Dicer dsRNA-binding fold" evidence="24">
    <location>
        <begin position="630"/>
        <end position="720"/>
    </location>
</feature>
<comment type="cofactor">
    <cofactor evidence="2">
        <name>Mg(2+)</name>
        <dbReference type="ChEBI" id="CHEBI:18420"/>
    </cofactor>
</comment>
<dbReference type="InterPro" id="IPR014001">
    <property type="entry name" value="Helicase_ATP-bd"/>
</dbReference>
<evidence type="ECO:0000256" key="12">
    <source>
        <dbReference type="ARBA" id="ARBA00022842"/>
    </source>
</evidence>
<dbReference type="GO" id="GO:0005737">
    <property type="term" value="C:cytoplasm"/>
    <property type="evidence" value="ECO:0007669"/>
    <property type="project" value="TreeGrafter"/>
</dbReference>
<evidence type="ECO:0000256" key="7">
    <source>
        <dbReference type="ARBA" id="ARBA00022741"/>
    </source>
</evidence>
<evidence type="ECO:0000259" key="22">
    <source>
        <dbReference type="PROSITE" id="PS51192"/>
    </source>
</evidence>
<evidence type="ECO:0000256" key="3">
    <source>
        <dbReference type="ARBA" id="ARBA00020797"/>
    </source>
</evidence>
<dbReference type="Gene3D" id="1.10.1520.10">
    <property type="entry name" value="Ribonuclease III domain"/>
    <property type="match status" value="2"/>
</dbReference>
<dbReference type="GO" id="GO:0004525">
    <property type="term" value="F:ribonuclease III activity"/>
    <property type="evidence" value="ECO:0007669"/>
    <property type="project" value="InterPro"/>
</dbReference>
<keyword evidence="4" id="KW-0930">Antiviral protein</keyword>
<dbReference type="GO" id="GO:0046872">
    <property type="term" value="F:metal ion binding"/>
    <property type="evidence" value="ECO:0007669"/>
    <property type="project" value="UniProtKB-KW"/>
</dbReference>
<feature type="compositionally biased region" description="Polar residues" evidence="19">
    <location>
        <begin position="10"/>
        <end position="24"/>
    </location>
</feature>
<feature type="domain" description="RNase III" evidence="20">
    <location>
        <begin position="1233"/>
        <end position="1391"/>
    </location>
</feature>
<evidence type="ECO:0000256" key="2">
    <source>
        <dbReference type="ARBA" id="ARBA00001946"/>
    </source>
</evidence>
<evidence type="ECO:0000256" key="19">
    <source>
        <dbReference type="SAM" id="MobiDB-lite"/>
    </source>
</evidence>
<protein>
    <recommendedName>
        <fullName evidence="3">Dicer-like protein 1</fullName>
    </recommendedName>
</protein>
<dbReference type="PANTHER" id="PTHR14950">
    <property type="entry name" value="DICER-RELATED"/>
    <property type="match status" value="1"/>
</dbReference>
<evidence type="ECO:0000259" key="23">
    <source>
        <dbReference type="PROSITE" id="PS51194"/>
    </source>
</evidence>
<evidence type="ECO:0000256" key="17">
    <source>
        <dbReference type="ARBA" id="ARBA00035116"/>
    </source>
</evidence>
<dbReference type="PROSITE" id="PS00517">
    <property type="entry name" value="RNASE_3_1"/>
    <property type="match status" value="1"/>
</dbReference>
<evidence type="ECO:0000256" key="9">
    <source>
        <dbReference type="ARBA" id="ARBA00022806"/>
    </source>
</evidence>
<dbReference type="CDD" id="cd18034">
    <property type="entry name" value="DEXHc_dicer"/>
    <property type="match status" value="1"/>
</dbReference>
<dbReference type="Pfam" id="PF24995">
    <property type="entry name" value="DSRM_2"/>
    <property type="match status" value="1"/>
</dbReference>
<dbReference type="InterPro" id="IPR027417">
    <property type="entry name" value="P-loop_NTPase"/>
</dbReference>
<dbReference type="InterPro" id="IPR003100">
    <property type="entry name" value="PAZ_dom"/>
</dbReference>
<feature type="domain" description="Helicase ATP-binding" evidence="22">
    <location>
        <begin position="93"/>
        <end position="274"/>
    </location>
</feature>
<dbReference type="InterPro" id="IPR006935">
    <property type="entry name" value="Helicase/UvrB_N"/>
</dbReference>
<evidence type="ECO:0000256" key="13">
    <source>
        <dbReference type="ARBA" id="ARBA00022884"/>
    </source>
</evidence>
<evidence type="ECO:0000256" key="8">
    <source>
        <dbReference type="ARBA" id="ARBA00022801"/>
    </source>
</evidence>
<dbReference type="FunFam" id="3.30.160.380:FF:000004">
    <property type="entry name" value="Dicer-like protein 1"/>
    <property type="match status" value="1"/>
</dbReference>
<feature type="region of interest" description="Disordered" evidence="19">
    <location>
        <begin position="1"/>
        <end position="34"/>
    </location>
</feature>
<organism evidence="25 26">
    <name type="scientific">Rasamsonia emersonii (strain ATCC 16479 / CBS 393.64 / IMI 116815)</name>
    <dbReference type="NCBI Taxonomy" id="1408163"/>
    <lineage>
        <taxon>Eukaryota</taxon>
        <taxon>Fungi</taxon>
        <taxon>Dikarya</taxon>
        <taxon>Ascomycota</taxon>
        <taxon>Pezizomycotina</taxon>
        <taxon>Eurotiomycetes</taxon>
        <taxon>Eurotiomycetidae</taxon>
        <taxon>Eurotiales</taxon>
        <taxon>Trichocomaceae</taxon>
        <taxon>Rasamsonia</taxon>
    </lineage>
</organism>
<evidence type="ECO:0000256" key="6">
    <source>
        <dbReference type="ARBA" id="ARBA00022737"/>
    </source>
</evidence>
<dbReference type="CDD" id="cd00593">
    <property type="entry name" value="RIBOc"/>
    <property type="match status" value="2"/>
</dbReference>
<dbReference type="InterPro" id="IPR036389">
    <property type="entry name" value="RNase_III_sf"/>
</dbReference>
<dbReference type="GO" id="GO:0004386">
    <property type="term" value="F:helicase activity"/>
    <property type="evidence" value="ECO:0007669"/>
    <property type="project" value="UniProtKB-KW"/>
</dbReference>
<dbReference type="InterPro" id="IPR001650">
    <property type="entry name" value="Helicase_C-like"/>
</dbReference>
<dbReference type="FunFam" id="3.40.50.300:FF:001669">
    <property type="entry name" value="Dicer-like protein 1"/>
    <property type="match status" value="1"/>
</dbReference>
<dbReference type="SUPFAM" id="SSF52540">
    <property type="entry name" value="P-loop containing nucleoside triphosphate hydrolases"/>
    <property type="match status" value="1"/>
</dbReference>
<keyword evidence="11" id="KW-0067">ATP-binding</keyword>
<dbReference type="EMBL" id="LASV01000183">
    <property type="protein sequence ID" value="KKA21484.1"/>
    <property type="molecule type" value="Genomic_DNA"/>
</dbReference>
<comment type="function">
    <text evidence="16">Dicer-like endonuclease involved in cleaving double-stranded RNA in the RNA interference (RNAi) pathway. Produces 21 to 25 bp dsRNAs (siRNAs) which target the selective destruction of homologous RNAs leading to sequence-specific suppression of gene expression, called post-transcriptional gene silencing (PTGS). Part of a broad host defense response against viral infection and transposons.</text>
</comment>
<evidence type="ECO:0000256" key="16">
    <source>
        <dbReference type="ARBA" id="ARBA00025403"/>
    </source>
</evidence>
<dbReference type="PROSITE" id="PS51327">
    <property type="entry name" value="DICER_DSRBF"/>
    <property type="match status" value="1"/>
</dbReference>
<evidence type="ECO:0000256" key="10">
    <source>
        <dbReference type="ARBA" id="ARBA00022833"/>
    </source>
</evidence>
<keyword evidence="7" id="KW-0547">Nucleotide-binding</keyword>
<keyword evidence="5" id="KW-0479">Metal-binding</keyword>
<dbReference type="InterPro" id="IPR038248">
    <property type="entry name" value="Dicer_dimer_sf"/>
</dbReference>
<dbReference type="PROSITE" id="PS51192">
    <property type="entry name" value="HELICASE_ATP_BIND_1"/>
    <property type="match status" value="1"/>
</dbReference>